<dbReference type="CDD" id="cd17557">
    <property type="entry name" value="REC_Rcp-like"/>
    <property type="match status" value="1"/>
</dbReference>
<name>A0ABT5UJU4_9GAMM</name>
<dbReference type="InterPro" id="IPR011006">
    <property type="entry name" value="CheY-like_superfamily"/>
</dbReference>
<dbReference type="Proteomes" id="UP001528823">
    <property type="component" value="Unassembled WGS sequence"/>
</dbReference>
<protein>
    <submittedName>
        <fullName evidence="3">Response regulator</fullName>
    </submittedName>
</protein>
<evidence type="ECO:0000259" key="2">
    <source>
        <dbReference type="PROSITE" id="PS50110"/>
    </source>
</evidence>
<dbReference type="SUPFAM" id="SSF52172">
    <property type="entry name" value="CheY-like"/>
    <property type="match status" value="1"/>
</dbReference>
<keyword evidence="1" id="KW-0597">Phosphoprotein</keyword>
<dbReference type="InterPro" id="IPR052893">
    <property type="entry name" value="TCS_response_regulator"/>
</dbReference>
<evidence type="ECO:0000313" key="4">
    <source>
        <dbReference type="Proteomes" id="UP001528823"/>
    </source>
</evidence>
<sequence>MNLVENQYKVIELLLVEDNYSDYILTKECFELQKLALNLHHVVNGEECMQFLLKQDKYATSPTPDIILLDINLPVMDGREVLAEIIKHEKLKCIPVVVLTTSQADKDILDMYKLRCSSYLTKPVDFNNFREVITQLSSYWFTVVAMPHTDNE</sequence>
<dbReference type="PROSITE" id="PS50110">
    <property type="entry name" value="RESPONSE_REGULATORY"/>
    <property type="match status" value="1"/>
</dbReference>
<proteinExistence type="predicted"/>
<dbReference type="PANTHER" id="PTHR44520">
    <property type="entry name" value="RESPONSE REGULATOR RCP1-RELATED"/>
    <property type="match status" value="1"/>
</dbReference>
<dbReference type="PANTHER" id="PTHR44520:SF2">
    <property type="entry name" value="RESPONSE REGULATOR RCP1"/>
    <property type="match status" value="1"/>
</dbReference>
<evidence type="ECO:0000256" key="1">
    <source>
        <dbReference type="PROSITE-ProRule" id="PRU00169"/>
    </source>
</evidence>
<organism evidence="3 4">
    <name type="scientific">Spartinivicinus poritis</name>
    <dbReference type="NCBI Taxonomy" id="2994640"/>
    <lineage>
        <taxon>Bacteria</taxon>
        <taxon>Pseudomonadati</taxon>
        <taxon>Pseudomonadota</taxon>
        <taxon>Gammaproteobacteria</taxon>
        <taxon>Oceanospirillales</taxon>
        <taxon>Zooshikellaceae</taxon>
        <taxon>Spartinivicinus</taxon>
    </lineage>
</organism>
<reference evidence="3 4" key="1">
    <citation type="submission" date="2022-11" db="EMBL/GenBank/DDBJ databases">
        <title>Spartinivicinus poritis sp. nov., isolated from scleractinian coral Porites lutea.</title>
        <authorList>
            <person name="Zhang G."/>
            <person name="Cai L."/>
            <person name="Wei Q."/>
        </authorList>
    </citation>
    <scope>NUCLEOTIDE SEQUENCE [LARGE SCALE GENOMIC DNA]</scope>
    <source>
        <strain evidence="3 4">A2-2</strain>
    </source>
</reference>
<comment type="caution">
    <text evidence="3">The sequence shown here is derived from an EMBL/GenBank/DDBJ whole genome shotgun (WGS) entry which is preliminary data.</text>
</comment>
<dbReference type="InterPro" id="IPR001789">
    <property type="entry name" value="Sig_transdc_resp-reg_receiver"/>
</dbReference>
<feature type="domain" description="Response regulatory" evidence="2">
    <location>
        <begin position="12"/>
        <end position="137"/>
    </location>
</feature>
<dbReference type="Gene3D" id="3.40.50.2300">
    <property type="match status" value="1"/>
</dbReference>
<dbReference type="Pfam" id="PF00072">
    <property type="entry name" value="Response_reg"/>
    <property type="match status" value="1"/>
</dbReference>
<accession>A0ABT5UJU4</accession>
<dbReference type="RefSeq" id="WP_274691977.1">
    <property type="nucleotide sequence ID" value="NZ_JAPMOU010000077.1"/>
</dbReference>
<feature type="modified residue" description="4-aspartylphosphate" evidence="1">
    <location>
        <position position="70"/>
    </location>
</feature>
<dbReference type="SMART" id="SM00448">
    <property type="entry name" value="REC"/>
    <property type="match status" value="1"/>
</dbReference>
<evidence type="ECO:0000313" key="3">
    <source>
        <dbReference type="EMBL" id="MDE1465673.1"/>
    </source>
</evidence>
<dbReference type="EMBL" id="JAPMOU010000077">
    <property type="protein sequence ID" value="MDE1465673.1"/>
    <property type="molecule type" value="Genomic_DNA"/>
</dbReference>
<keyword evidence="4" id="KW-1185">Reference proteome</keyword>
<gene>
    <name evidence="3" type="ORF">ORQ98_27290</name>
</gene>